<dbReference type="RefSeq" id="WP_345152725.1">
    <property type="nucleotide sequence ID" value="NZ_BAABEO010000023.1"/>
</dbReference>
<feature type="region of interest" description="Disordered" evidence="7">
    <location>
        <begin position="81"/>
        <end position="276"/>
    </location>
</feature>
<protein>
    <recommendedName>
        <fullName evidence="6">Dihydrolipoamide acetyltransferase component of pyruvate dehydrogenase complex</fullName>
        <ecNumber evidence="6">2.3.1.-</ecNumber>
    </recommendedName>
</protein>
<dbReference type="InterPro" id="IPR011053">
    <property type="entry name" value="Single_hybrid_motif"/>
</dbReference>
<evidence type="ECO:0000256" key="5">
    <source>
        <dbReference type="ARBA" id="ARBA00023315"/>
    </source>
</evidence>
<reference evidence="11" key="1">
    <citation type="journal article" date="2019" name="Int. J. Syst. Evol. Microbiol.">
        <title>The Global Catalogue of Microorganisms (GCM) 10K type strain sequencing project: providing services to taxonomists for standard genome sequencing and annotation.</title>
        <authorList>
            <consortium name="The Broad Institute Genomics Platform"/>
            <consortium name="The Broad Institute Genome Sequencing Center for Infectious Disease"/>
            <person name="Wu L."/>
            <person name="Ma J."/>
        </authorList>
    </citation>
    <scope>NUCLEOTIDE SEQUENCE [LARGE SCALE GENOMIC DNA]</scope>
    <source>
        <strain evidence="11">JCM 30742</strain>
    </source>
</reference>
<dbReference type="SUPFAM" id="SSF51230">
    <property type="entry name" value="Single hybrid motif"/>
    <property type="match status" value="1"/>
</dbReference>
<dbReference type="InterPro" id="IPR023213">
    <property type="entry name" value="CAT-like_dom_sf"/>
</dbReference>
<feature type="compositionally biased region" description="Low complexity" evidence="7">
    <location>
        <begin position="307"/>
        <end position="318"/>
    </location>
</feature>
<keyword evidence="11" id="KW-1185">Reference proteome</keyword>
<keyword evidence="3 6" id="KW-0808">Transferase</keyword>
<dbReference type="PROSITE" id="PS00189">
    <property type="entry name" value="LIPOYL"/>
    <property type="match status" value="1"/>
</dbReference>
<gene>
    <name evidence="10" type="ORF">GCM10023081_34570</name>
</gene>
<keyword evidence="5 6" id="KW-0012">Acyltransferase</keyword>
<proteinExistence type="inferred from homology"/>
<name>A0ABP7CUA0_9MICC</name>
<dbReference type="PANTHER" id="PTHR43178">
    <property type="entry name" value="DIHYDROLIPOAMIDE ACETYLTRANSFERASE COMPONENT OF PYRUVATE DEHYDROGENASE COMPLEX"/>
    <property type="match status" value="1"/>
</dbReference>
<evidence type="ECO:0000259" key="9">
    <source>
        <dbReference type="PROSITE" id="PS51826"/>
    </source>
</evidence>
<evidence type="ECO:0000256" key="3">
    <source>
        <dbReference type="ARBA" id="ARBA00022679"/>
    </source>
</evidence>
<evidence type="ECO:0000256" key="1">
    <source>
        <dbReference type="ARBA" id="ARBA00001938"/>
    </source>
</evidence>
<dbReference type="InterPro" id="IPR036625">
    <property type="entry name" value="E3-bd_dom_sf"/>
</dbReference>
<dbReference type="SUPFAM" id="SSF47005">
    <property type="entry name" value="Peripheral subunit-binding domain of 2-oxo acid dehydrogenase complex"/>
    <property type="match status" value="1"/>
</dbReference>
<dbReference type="InterPro" id="IPR000089">
    <property type="entry name" value="Biotin_lipoyl"/>
</dbReference>
<evidence type="ECO:0000256" key="6">
    <source>
        <dbReference type="RuleBase" id="RU003423"/>
    </source>
</evidence>
<evidence type="ECO:0000259" key="8">
    <source>
        <dbReference type="PROSITE" id="PS50968"/>
    </source>
</evidence>
<dbReference type="InterPro" id="IPR050743">
    <property type="entry name" value="2-oxoacid_DH_E2_comp"/>
</dbReference>
<feature type="compositionally biased region" description="Basic and acidic residues" evidence="7">
    <location>
        <begin position="231"/>
        <end position="246"/>
    </location>
</feature>
<evidence type="ECO:0000256" key="4">
    <source>
        <dbReference type="ARBA" id="ARBA00022823"/>
    </source>
</evidence>
<comment type="caution">
    <text evidence="10">The sequence shown here is derived from an EMBL/GenBank/DDBJ whole genome shotgun (WGS) entry which is preliminary data.</text>
</comment>
<dbReference type="CDD" id="cd06849">
    <property type="entry name" value="lipoyl_domain"/>
    <property type="match status" value="1"/>
</dbReference>
<feature type="compositionally biased region" description="Gly residues" evidence="7">
    <location>
        <begin position="151"/>
        <end position="167"/>
    </location>
</feature>
<comment type="cofactor">
    <cofactor evidence="1 6">
        <name>(R)-lipoate</name>
        <dbReference type="ChEBI" id="CHEBI:83088"/>
    </cofactor>
</comment>
<keyword evidence="4 6" id="KW-0450">Lipoyl</keyword>
<feature type="domain" description="Lipoyl-binding" evidence="8">
    <location>
        <begin position="5"/>
        <end position="80"/>
    </location>
</feature>
<dbReference type="InterPro" id="IPR001078">
    <property type="entry name" value="2-oxoacid_DH_actylTfrase"/>
</dbReference>
<organism evidence="10 11">
    <name type="scientific">Arthrobacter ginkgonis</name>
    <dbReference type="NCBI Taxonomy" id="1630594"/>
    <lineage>
        <taxon>Bacteria</taxon>
        <taxon>Bacillati</taxon>
        <taxon>Actinomycetota</taxon>
        <taxon>Actinomycetes</taxon>
        <taxon>Micrococcales</taxon>
        <taxon>Micrococcaceae</taxon>
        <taxon>Arthrobacter</taxon>
    </lineage>
</organism>
<dbReference type="Gene3D" id="2.40.50.100">
    <property type="match status" value="1"/>
</dbReference>
<dbReference type="InterPro" id="IPR003016">
    <property type="entry name" value="2-oxoA_DH_lipoyl-BS"/>
</dbReference>
<dbReference type="InterPro" id="IPR004167">
    <property type="entry name" value="PSBD"/>
</dbReference>
<dbReference type="Pfam" id="PF00198">
    <property type="entry name" value="2-oxoacid_dh"/>
    <property type="match status" value="1"/>
</dbReference>
<dbReference type="PANTHER" id="PTHR43178:SF5">
    <property type="entry name" value="LIPOAMIDE ACYLTRANSFERASE COMPONENT OF BRANCHED-CHAIN ALPHA-KETO ACID DEHYDROGENASE COMPLEX, MITOCHONDRIAL"/>
    <property type="match status" value="1"/>
</dbReference>
<feature type="domain" description="Peripheral subunit-binding (PSBD)" evidence="9">
    <location>
        <begin position="266"/>
        <end position="303"/>
    </location>
</feature>
<feature type="region of interest" description="Disordered" evidence="7">
    <location>
        <begin position="303"/>
        <end position="383"/>
    </location>
</feature>
<evidence type="ECO:0000313" key="11">
    <source>
        <dbReference type="Proteomes" id="UP001500752"/>
    </source>
</evidence>
<dbReference type="Gene3D" id="3.30.559.10">
    <property type="entry name" value="Chloramphenicol acetyltransferase-like domain"/>
    <property type="match status" value="1"/>
</dbReference>
<dbReference type="EMBL" id="BAABEO010000023">
    <property type="protein sequence ID" value="GAA3694388.1"/>
    <property type="molecule type" value="Genomic_DNA"/>
</dbReference>
<evidence type="ECO:0000256" key="7">
    <source>
        <dbReference type="SAM" id="MobiDB-lite"/>
    </source>
</evidence>
<feature type="compositionally biased region" description="Low complexity" evidence="7">
    <location>
        <begin position="334"/>
        <end position="366"/>
    </location>
</feature>
<sequence length="608" mass="61612">MNTVRKLFRLPDLGEGLTDSEIVAWRVAVGDAVALNQTLADVETAKAVVELPSPYAGTVAELFADPGTLVEVGSPLIAFDVPDEAGASGPDAGAPEGAEREGLEQGGESADGGATESTTADTPSAQAEHGTGGGGTDAVGTDARGEAARGKAGGTEAGGTGESGAGGASHEAGATVPGRRRPTLVGYGAEPEPTGHPVRRPRRTQPAAAGAAPEQAPAGQPQTGQSPTERASAEHLRGDHAPDRAPDLGGGPEGPESEGSPGERPRSTPPVRKLAHDLGIDLSTVSGTGEHGLITRADIEAAHHAAARGTAPAQAAPTPGRPEPEQRGPAQPTAGRPEAGAPPAGRSAVGQSAAPTAEAPQAATEKAQPRTLGGRPREERIPIHGVRMRTAAAVSASAFTAPHITEFLTVDATAGMELLGKLRKHPAFADTKPTPLALTAKAVCLALERTPALNARWDQAAGQIVRFNYVNLGIAAATPRGLLVPNIKDAQALGLADLARSLAQLAETARAGSTTPHDLTGGTITITNVGVFGVDAGTPILNPGEAAILALGQVARRPWEHRGKVALREVVTLSLSVDHRVVDGEEASRFLVDVGTILSDPAMLIAML</sequence>
<dbReference type="SUPFAM" id="SSF52777">
    <property type="entry name" value="CoA-dependent acyltransferases"/>
    <property type="match status" value="1"/>
</dbReference>
<feature type="compositionally biased region" description="Polar residues" evidence="7">
    <location>
        <begin position="115"/>
        <end position="125"/>
    </location>
</feature>
<dbReference type="Gene3D" id="4.10.320.10">
    <property type="entry name" value="E3-binding domain"/>
    <property type="match status" value="1"/>
</dbReference>
<dbReference type="Proteomes" id="UP001500752">
    <property type="component" value="Unassembled WGS sequence"/>
</dbReference>
<dbReference type="Pfam" id="PF00364">
    <property type="entry name" value="Biotin_lipoyl"/>
    <property type="match status" value="1"/>
</dbReference>
<comment type="similarity">
    <text evidence="2 6">Belongs to the 2-oxoacid dehydrogenase family.</text>
</comment>
<dbReference type="Pfam" id="PF02817">
    <property type="entry name" value="E3_binding"/>
    <property type="match status" value="1"/>
</dbReference>
<evidence type="ECO:0000256" key="2">
    <source>
        <dbReference type="ARBA" id="ARBA00007317"/>
    </source>
</evidence>
<evidence type="ECO:0000313" key="10">
    <source>
        <dbReference type="EMBL" id="GAA3694388.1"/>
    </source>
</evidence>
<dbReference type="EC" id="2.3.1.-" evidence="6"/>
<accession>A0ABP7CUA0</accession>
<dbReference type="PROSITE" id="PS50968">
    <property type="entry name" value="BIOTINYL_LIPOYL"/>
    <property type="match status" value="1"/>
</dbReference>
<dbReference type="PROSITE" id="PS51826">
    <property type="entry name" value="PSBD"/>
    <property type="match status" value="1"/>
</dbReference>
<feature type="compositionally biased region" description="Low complexity" evidence="7">
    <location>
        <begin position="204"/>
        <end position="228"/>
    </location>
</feature>